<sequence length="115" mass="13590">MEILQTDSFQKDFKKLSKKYQTLKDDFEYFAEVIADNPTGEGAGLRSDCITRVPEKNVAFYKARMMCRTVRGSSFRVIYMHDTKNVTLLFIEIYFKGTKENNDMERINEICRNYE</sequence>
<reference evidence="1 2" key="1">
    <citation type="journal article" date="2016" name="Nat. Commun.">
        <title>Thousands of microbial genomes shed light on interconnected biogeochemical processes in an aquifer system.</title>
        <authorList>
            <person name="Anantharaman K."/>
            <person name="Brown C.T."/>
            <person name="Hug L.A."/>
            <person name="Sharon I."/>
            <person name="Castelle C.J."/>
            <person name="Probst A.J."/>
            <person name="Thomas B.C."/>
            <person name="Singh A."/>
            <person name="Wilkins M.J."/>
            <person name="Karaoz U."/>
            <person name="Brodie E.L."/>
            <person name="Williams K.H."/>
            <person name="Hubbard S.S."/>
            <person name="Banfield J.F."/>
        </authorList>
    </citation>
    <scope>NUCLEOTIDE SEQUENCE [LARGE SCALE GENOMIC DNA]</scope>
</reference>
<dbReference type="Proteomes" id="UP000176511">
    <property type="component" value="Unassembled WGS sequence"/>
</dbReference>
<evidence type="ECO:0008006" key="3">
    <source>
        <dbReference type="Google" id="ProtNLM"/>
    </source>
</evidence>
<organism evidence="1 2">
    <name type="scientific">Candidatus Kaiserbacteria bacterium RIFCSPHIGHO2_02_FULL_49_34</name>
    <dbReference type="NCBI Taxonomy" id="1798491"/>
    <lineage>
        <taxon>Bacteria</taxon>
        <taxon>Candidatus Kaiseribacteriota</taxon>
    </lineage>
</organism>
<gene>
    <name evidence="1" type="ORF">A3C87_00370</name>
</gene>
<evidence type="ECO:0000313" key="1">
    <source>
        <dbReference type="EMBL" id="OGG61838.1"/>
    </source>
</evidence>
<dbReference type="AlphaFoldDB" id="A0A1F6DK86"/>
<protein>
    <recommendedName>
        <fullName evidence="3">Addiction module toxin RelE</fullName>
    </recommendedName>
</protein>
<dbReference type="EMBL" id="MFLE01000014">
    <property type="protein sequence ID" value="OGG61838.1"/>
    <property type="molecule type" value="Genomic_DNA"/>
</dbReference>
<comment type="caution">
    <text evidence="1">The sequence shown here is derived from an EMBL/GenBank/DDBJ whole genome shotgun (WGS) entry which is preliminary data.</text>
</comment>
<name>A0A1F6DK86_9BACT</name>
<evidence type="ECO:0000313" key="2">
    <source>
        <dbReference type="Proteomes" id="UP000176511"/>
    </source>
</evidence>
<accession>A0A1F6DK86</accession>
<proteinExistence type="predicted"/>
<dbReference type="STRING" id="1798491.A3C87_00370"/>